<evidence type="ECO:0000256" key="10">
    <source>
        <dbReference type="ARBA" id="ARBA00023239"/>
    </source>
</evidence>
<evidence type="ECO:0000256" key="4">
    <source>
        <dbReference type="ARBA" id="ARBA00022475"/>
    </source>
</evidence>
<proteinExistence type="inferred from homology"/>
<keyword evidence="5" id="KW-0444">Lipid biosynthesis</keyword>
<evidence type="ECO:0000256" key="12">
    <source>
        <dbReference type="ARBA" id="ARBA00023317"/>
    </source>
</evidence>
<accession>A0A3B0VQ63</accession>
<dbReference type="UniPathway" id="UPA00558"/>
<keyword evidence="9" id="KW-0594">Phospholipid biosynthesis</keyword>
<dbReference type="PANTHER" id="PTHR10067">
    <property type="entry name" value="PHOSPHATIDYLSERINE DECARBOXYLASE"/>
    <property type="match status" value="1"/>
</dbReference>
<evidence type="ECO:0000256" key="3">
    <source>
        <dbReference type="ARBA" id="ARBA00012243"/>
    </source>
</evidence>
<keyword evidence="10 14" id="KW-0456">Lyase</keyword>
<keyword evidence="4" id="KW-1003">Cell membrane</keyword>
<evidence type="ECO:0000256" key="13">
    <source>
        <dbReference type="ARBA" id="ARBA00024326"/>
    </source>
</evidence>
<keyword evidence="7" id="KW-0443">Lipid metabolism</keyword>
<gene>
    <name evidence="14" type="ORF">MNBD_GAMMA01-1567</name>
</gene>
<dbReference type="Pfam" id="PF02666">
    <property type="entry name" value="PS_Dcarbxylase"/>
    <property type="match status" value="1"/>
</dbReference>
<evidence type="ECO:0000256" key="2">
    <source>
        <dbReference type="ARBA" id="ARBA00005189"/>
    </source>
</evidence>
<dbReference type="GO" id="GO:0006646">
    <property type="term" value="P:phosphatidylethanolamine biosynthetic process"/>
    <property type="evidence" value="ECO:0007669"/>
    <property type="project" value="UniProtKB-UniPathway"/>
</dbReference>
<comment type="pathway">
    <text evidence="2">Lipid metabolism.</text>
</comment>
<dbReference type="EC" id="4.1.1.65" evidence="3"/>
<dbReference type="EMBL" id="UOEW01000299">
    <property type="protein sequence ID" value="VAW41242.1"/>
    <property type="molecule type" value="Genomic_DNA"/>
</dbReference>
<dbReference type="PANTHER" id="PTHR10067:SF6">
    <property type="entry name" value="PHOSPHATIDYLSERINE DECARBOXYLASE PROENZYME, MITOCHONDRIAL"/>
    <property type="match status" value="1"/>
</dbReference>
<reference evidence="14" key="1">
    <citation type="submission" date="2018-06" db="EMBL/GenBank/DDBJ databases">
        <authorList>
            <person name="Zhirakovskaya E."/>
        </authorList>
    </citation>
    <scope>NUCLEOTIDE SEQUENCE</scope>
</reference>
<comment type="pathway">
    <text evidence="13">Phospholipid metabolism; phosphatidylethanolamine biosynthesis.</text>
</comment>
<name>A0A3B0VQ63_9ZZZZ</name>
<evidence type="ECO:0000256" key="9">
    <source>
        <dbReference type="ARBA" id="ARBA00023209"/>
    </source>
</evidence>
<dbReference type="InterPro" id="IPR033177">
    <property type="entry name" value="PSD-B"/>
</dbReference>
<evidence type="ECO:0000256" key="8">
    <source>
        <dbReference type="ARBA" id="ARBA00023136"/>
    </source>
</evidence>
<sequence>MKNKFYTWVQYILPHRLLSRIINWLMRVRWKPLKNFIITRISKSYNVNMQEAASSDLNDYIHFNAFFTRKLKAGVRPIDLDKNSIISPVDGAISQCGKIQQGRIFQAKGFDFSVKELLACDNKTQEYYQNGQFATIYLSPKDYHRMHAPIDCEVTKTVHIPGRLFSVAKWTAQSIPRLFARNERLVCYLDTQFGQIAYVLVGAIMVSSMETVFNGLVTPPYARKVHEVELNANTKLAKGDEVGRFNMGSTVILLFPPDVIELNPNLSADKVIKLGEKIATILQ</sequence>
<keyword evidence="8" id="KW-0472">Membrane</keyword>
<dbReference type="InterPro" id="IPR003817">
    <property type="entry name" value="PS_Dcarbxylase"/>
</dbReference>
<dbReference type="AlphaFoldDB" id="A0A3B0VQ63"/>
<evidence type="ECO:0000256" key="11">
    <source>
        <dbReference type="ARBA" id="ARBA00023264"/>
    </source>
</evidence>
<keyword evidence="12" id="KW-0670">Pyruvate</keyword>
<evidence type="ECO:0000313" key="14">
    <source>
        <dbReference type="EMBL" id="VAW41242.1"/>
    </source>
</evidence>
<keyword evidence="11" id="KW-1208">Phospholipid metabolism</keyword>
<protein>
    <recommendedName>
        <fullName evidence="3">phosphatidylserine decarboxylase</fullName>
        <ecNumber evidence="3">4.1.1.65</ecNumber>
    </recommendedName>
</protein>
<evidence type="ECO:0000256" key="6">
    <source>
        <dbReference type="ARBA" id="ARBA00022793"/>
    </source>
</evidence>
<evidence type="ECO:0000256" key="5">
    <source>
        <dbReference type="ARBA" id="ARBA00022516"/>
    </source>
</evidence>
<keyword evidence="6" id="KW-0210">Decarboxylase</keyword>
<dbReference type="InterPro" id="IPR033178">
    <property type="entry name" value="PSD_type1_pro"/>
</dbReference>
<organism evidence="14">
    <name type="scientific">hydrothermal vent metagenome</name>
    <dbReference type="NCBI Taxonomy" id="652676"/>
    <lineage>
        <taxon>unclassified sequences</taxon>
        <taxon>metagenomes</taxon>
        <taxon>ecological metagenomes</taxon>
    </lineage>
</organism>
<evidence type="ECO:0000256" key="1">
    <source>
        <dbReference type="ARBA" id="ARBA00001928"/>
    </source>
</evidence>
<comment type="cofactor">
    <cofactor evidence="1">
        <name>pyruvate</name>
        <dbReference type="ChEBI" id="CHEBI:15361"/>
    </cofactor>
</comment>
<dbReference type="NCBIfam" id="TIGR00163">
    <property type="entry name" value="PS_decarb"/>
    <property type="match status" value="1"/>
</dbReference>
<evidence type="ECO:0000256" key="7">
    <source>
        <dbReference type="ARBA" id="ARBA00023098"/>
    </source>
</evidence>
<dbReference type="HAMAP" id="MF_00662">
    <property type="entry name" value="PS_decarb_PSD_B_type1"/>
    <property type="match status" value="1"/>
</dbReference>
<dbReference type="GO" id="GO:0004609">
    <property type="term" value="F:phosphatidylserine decarboxylase activity"/>
    <property type="evidence" value="ECO:0007669"/>
    <property type="project" value="UniProtKB-EC"/>
</dbReference>